<comment type="function">
    <text evidence="4">Nucleoside triphosphate pyrophosphatase that hydrolyzes dTTP and UTP. May have a dual role in cell division arrest and in preventing the incorporation of modified nucleotides into cellular nucleic acids.</text>
</comment>
<keyword evidence="6" id="KW-1185">Reference proteome</keyword>
<dbReference type="PANTHER" id="PTHR43213:SF5">
    <property type="entry name" value="BIFUNCTIONAL DTTP_UTP PYROPHOSPHATASE_METHYLTRANSFERASE PROTEIN-RELATED"/>
    <property type="match status" value="1"/>
</dbReference>
<dbReference type="SUPFAM" id="SSF52972">
    <property type="entry name" value="ITPase-like"/>
    <property type="match status" value="1"/>
</dbReference>
<comment type="catalytic activity">
    <reaction evidence="4">
        <text>UTP + H2O = UMP + diphosphate + H(+)</text>
        <dbReference type="Rhea" id="RHEA:29395"/>
        <dbReference type="ChEBI" id="CHEBI:15377"/>
        <dbReference type="ChEBI" id="CHEBI:15378"/>
        <dbReference type="ChEBI" id="CHEBI:33019"/>
        <dbReference type="ChEBI" id="CHEBI:46398"/>
        <dbReference type="ChEBI" id="CHEBI:57865"/>
        <dbReference type="EC" id="3.6.1.9"/>
    </reaction>
</comment>
<feature type="active site" description="Proton acceptor" evidence="4">
    <location>
        <position position="77"/>
    </location>
</feature>
<comment type="cofactor">
    <cofactor evidence="1 4">
        <name>a divalent metal cation</name>
        <dbReference type="ChEBI" id="CHEBI:60240"/>
    </cofactor>
</comment>
<dbReference type="HAMAP" id="MF_00528">
    <property type="entry name" value="Maf"/>
    <property type="match status" value="1"/>
</dbReference>
<dbReference type="PIRSF" id="PIRSF006305">
    <property type="entry name" value="Maf"/>
    <property type="match status" value="1"/>
</dbReference>
<feature type="site" description="Important for substrate specificity" evidence="4">
    <location>
        <position position="15"/>
    </location>
</feature>
<evidence type="ECO:0000313" key="5">
    <source>
        <dbReference type="EMBL" id="AVY93637.1"/>
    </source>
</evidence>
<comment type="similarity">
    <text evidence="4">Belongs to the Maf family. YhdE subfamily.</text>
</comment>
<dbReference type="Gene3D" id="3.90.950.10">
    <property type="match status" value="1"/>
</dbReference>
<dbReference type="OrthoDB" id="9807767at2"/>
<evidence type="ECO:0000256" key="4">
    <source>
        <dbReference type="HAMAP-Rule" id="MF_00528"/>
    </source>
</evidence>
<dbReference type="STRING" id="1122240.GCA_000620105_01242"/>
<sequence>MTAVHTLYLASASPRRKKILNQLGLMTARIRADIDESRHYGESPREYVVRLAREKAAAGWAVVEAEGLPARPLLAADTTVALGDEIFGKPADADEARRMLRRLSGTVHEVFTSVAVRLGGRVEVATSVSKVTFSVLSERQIDAYVASGEPMDKAGAYGIQGRAGLFVAYLEGSYSGVMGLPVHETGRLLATFGIDVLAA</sequence>
<dbReference type="RefSeq" id="WP_028498613.1">
    <property type="nucleotide sequence ID" value="NZ_CP028519.1"/>
</dbReference>
<dbReference type="CDD" id="cd00555">
    <property type="entry name" value="Maf"/>
    <property type="match status" value="1"/>
</dbReference>
<organism evidence="5 6">
    <name type="scientific">Microvirgula aerodenitrificans</name>
    <dbReference type="NCBI Taxonomy" id="57480"/>
    <lineage>
        <taxon>Bacteria</taxon>
        <taxon>Pseudomonadati</taxon>
        <taxon>Pseudomonadota</taxon>
        <taxon>Betaproteobacteria</taxon>
        <taxon>Neisseriales</taxon>
        <taxon>Aquaspirillaceae</taxon>
        <taxon>Microvirgula</taxon>
    </lineage>
</organism>
<keyword evidence="3 4" id="KW-0546">Nucleotide metabolism</keyword>
<dbReference type="GO" id="GO:0005737">
    <property type="term" value="C:cytoplasm"/>
    <property type="evidence" value="ECO:0007669"/>
    <property type="project" value="UniProtKB-SubCell"/>
</dbReference>
<dbReference type="NCBIfam" id="TIGR00172">
    <property type="entry name" value="maf"/>
    <property type="match status" value="1"/>
</dbReference>
<keyword evidence="2 4" id="KW-0378">Hydrolase</keyword>
<dbReference type="Proteomes" id="UP000244173">
    <property type="component" value="Chromosome"/>
</dbReference>
<protein>
    <recommendedName>
        <fullName evidence="4">dTTP/UTP pyrophosphatase</fullName>
        <shortName evidence="4">dTTPase/UTPase</shortName>
        <ecNumber evidence="4">3.6.1.9</ecNumber>
    </recommendedName>
    <alternativeName>
        <fullName evidence="4">Nucleoside triphosphate pyrophosphatase</fullName>
    </alternativeName>
    <alternativeName>
        <fullName evidence="4">Nucleotide pyrophosphatase</fullName>
        <shortName evidence="4">Nucleotide PPase</shortName>
    </alternativeName>
</protein>
<dbReference type="GO" id="GO:0036218">
    <property type="term" value="F:dTTP diphosphatase activity"/>
    <property type="evidence" value="ECO:0007669"/>
    <property type="project" value="RHEA"/>
</dbReference>
<accession>A0A2S0P8L8</accession>
<evidence type="ECO:0000256" key="1">
    <source>
        <dbReference type="ARBA" id="ARBA00001968"/>
    </source>
</evidence>
<reference evidence="5 6" key="1">
    <citation type="submission" date="2018-04" db="EMBL/GenBank/DDBJ databases">
        <title>Denitrifier Microvirgula.</title>
        <authorList>
            <person name="Anderson E."/>
            <person name="Jang J."/>
            <person name="Ishii S."/>
        </authorList>
    </citation>
    <scope>NUCLEOTIDE SEQUENCE [LARGE SCALE GENOMIC DNA]</scope>
    <source>
        <strain evidence="5 6">BE2.4</strain>
    </source>
</reference>
<dbReference type="GO" id="GO:0036221">
    <property type="term" value="F:UTP diphosphatase activity"/>
    <property type="evidence" value="ECO:0007669"/>
    <property type="project" value="RHEA"/>
</dbReference>
<evidence type="ECO:0000313" key="6">
    <source>
        <dbReference type="Proteomes" id="UP000244173"/>
    </source>
</evidence>
<feature type="site" description="Important for substrate specificity" evidence="4">
    <location>
        <position position="160"/>
    </location>
</feature>
<dbReference type="Pfam" id="PF02545">
    <property type="entry name" value="Maf"/>
    <property type="match status" value="1"/>
</dbReference>
<evidence type="ECO:0000256" key="3">
    <source>
        <dbReference type="ARBA" id="ARBA00023080"/>
    </source>
</evidence>
<dbReference type="InterPro" id="IPR003697">
    <property type="entry name" value="Maf-like"/>
</dbReference>
<dbReference type="EC" id="3.6.1.9" evidence="4"/>
<dbReference type="GO" id="GO:0009117">
    <property type="term" value="P:nucleotide metabolic process"/>
    <property type="evidence" value="ECO:0007669"/>
    <property type="project" value="UniProtKB-KW"/>
</dbReference>
<evidence type="ECO:0000256" key="2">
    <source>
        <dbReference type="ARBA" id="ARBA00022801"/>
    </source>
</evidence>
<dbReference type="EMBL" id="CP028519">
    <property type="protein sequence ID" value="AVY93637.1"/>
    <property type="molecule type" value="Genomic_DNA"/>
</dbReference>
<dbReference type="PANTHER" id="PTHR43213">
    <property type="entry name" value="BIFUNCTIONAL DTTP/UTP PYROPHOSPHATASE/METHYLTRANSFERASE PROTEIN-RELATED"/>
    <property type="match status" value="1"/>
</dbReference>
<comment type="subcellular location">
    <subcellularLocation>
        <location evidence="4">Cytoplasm</location>
    </subcellularLocation>
</comment>
<comment type="caution">
    <text evidence="4">Lacks conserved residue(s) required for the propagation of feature annotation.</text>
</comment>
<feature type="site" description="Important for substrate specificity" evidence="4">
    <location>
        <position position="78"/>
    </location>
</feature>
<comment type="catalytic activity">
    <reaction evidence="4">
        <text>dTTP + H2O = dTMP + diphosphate + H(+)</text>
        <dbReference type="Rhea" id="RHEA:28534"/>
        <dbReference type="ChEBI" id="CHEBI:15377"/>
        <dbReference type="ChEBI" id="CHEBI:15378"/>
        <dbReference type="ChEBI" id="CHEBI:33019"/>
        <dbReference type="ChEBI" id="CHEBI:37568"/>
        <dbReference type="ChEBI" id="CHEBI:63528"/>
        <dbReference type="EC" id="3.6.1.9"/>
    </reaction>
</comment>
<proteinExistence type="inferred from homology"/>
<dbReference type="AlphaFoldDB" id="A0A2S0P8L8"/>
<name>A0A2S0P8L8_9NEIS</name>
<gene>
    <name evidence="5" type="ORF">DAI18_05940</name>
</gene>
<dbReference type="KEGG" id="maer:DAI18_05940"/>
<keyword evidence="4" id="KW-0963">Cytoplasm</keyword>
<dbReference type="InterPro" id="IPR029001">
    <property type="entry name" value="ITPase-like_fam"/>
</dbReference>